<dbReference type="PANTHER" id="PTHR35271:SF1">
    <property type="entry name" value="ABC TRANSPORTER, SUBSTRATE-BINDING LIPOPROTEIN"/>
    <property type="match status" value="1"/>
</dbReference>
<dbReference type="InterPro" id="IPR007487">
    <property type="entry name" value="ABC_transpt-TYRBP-like"/>
</dbReference>
<accession>A0ABV2TMW3</accession>
<dbReference type="PANTHER" id="PTHR35271">
    <property type="entry name" value="ABC TRANSPORTER, SUBSTRATE-BINDING LIPOPROTEIN-RELATED"/>
    <property type="match status" value="1"/>
</dbReference>
<protein>
    <submittedName>
        <fullName evidence="1">ABC transporter substrate binding protein</fullName>
    </submittedName>
</protein>
<keyword evidence="2" id="KW-1185">Reference proteome</keyword>
<dbReference type="EMBL" id="JBEWZI010000015">
    <property type="protein sequence ID" value="MET7015257.1"/>
    <property type="molecule type" value="Genomic_DNA"/>
</dbReference>
<dbReference type="Pfam" id="PF04392">
    <property type="entry name" value="ABC_sub_bind"/>
    <property type="match status" value="1"/>
</dbReference>
<gene>
    <name evidence="1" type="ORF">ABXR19_13765</name>
</gene>
<sequence>MAANIVVVLSEPAPAYQAYAQGFRASLEKRGSTIEIQILELSQLTNQPLPEASLLIAVGSRAAEALGTRNQHQPLLLAMLPRTNLDRLQSPQAKIGGVYIDQPAARYIALARAAIPDLEHIGLLVGRDSKDAAARLMAAARDARLRAQAETISSEADIYPAMQRLFADSGALLATPDTSVFNSQTIPSILLSAYRRGVPVIGFSPAYINAGAMVALYSTPEQLAAQSADISLQFLAGGSMPAPQYPRHYTIGINERVARSLGLSLEGEALIRERLERLERQP</sequence>
<name>A0ABV2TMW3_9RHOO</name>
<reference evidence="1 2" key="1">
    <citation type="submission" date="2024-07" db="EMBL/GenBank/DDBJ databases">
        <title>Uliginosibacterium flavum JJ3220;KACC:17644.</title>
        <authorList>
            <person name="Kim M.K."/>
        </authorList>
    </citation>
    <scope>NUCLEOTIDE SEQUENCE [LARGE SCALE GENOMIC DNA]</scope>
    <source>
        <strain evidence="1 2">KACC:17644</strain>
    </source>
</reference>
<evidence type="ECO:0000313" key="2">
    <source>
        <dbReference type="Proteomes" id="UP001549691"/>
    </source>
</evidence>
<evidence type="ECO:0000313" key="1">
    <source>
        <dbReference type="EMBL" id="MET7015257.1"/>
    </source>
</evidence>
<proteinExistence type="predicted"/>
<organism evidence="1 2">
    <name type="scientific">Uliginosibacterium flavum</name>
    <dbReference type="NCBI Taxonomy" id="1396831"/>
    <lineage>
        <taxon>Bacteria</taxon>
        <taxon>Pseudomonadati</taxon>
        <taxon>Pseudomonadota</taxon>
        <taxon>Betaproteobacteria</taxon>
        <taxon>Rhodocyclales</taxon>
        <taxon>Zoogloeaceae</taxon>
        <taxon>Uliginosibacterium</taxon>
    </lineage>
</organism>
<dbReference type="Gene3D" id="3.40.50.2300">
    <property type="match status" value="2"/>
</dbReference>
<dbReference type="Proteomes" id="UP001549691">
    <property type="component" value="Unassembled WGS sequence"/>
</dbReference>
<comment type="caution">
    <text evidence="1">The sequence shown here is derived from an EMBL/GenBank/DDBJ whole genome shotgun (WGS) entry which is preliminary data.</text>
</comment>
<dbReference type="RefSeq" id="WP_354601720.1">
    <property type="nucleotide sequence ID" value="NZ_JBEWZI010000015.1"/>
</dbReference>